<dbReference type="SUPFAM" id="SSF53448">
    <property type="entry name" value="Nucleotide-diphospho-sugar transferases"/>
    <property type="match status" value="1"/>
</dbReference>
<evidence type="ECO:0008006" key="3">
    <source>
        <dbReference type="Google" id="ProtNLM"/>
    </source>
</evidence>
<organism evidence="1 2">
    <name type="scientific">Candidatus Woesebacteria bacterium GW2011_GWB1_39_10b</name>
    <dbReference type="NCBI Taxonomy" id="1618573"/>
    <lineage>
        <taxon>Bacteria</taxon>
        <taxon>Candidatus Woeseibacteriota</taxon>
    </lineage>
</organism>
<sequence length="276" mass="31898">MEYNVLEPEFRSEYSIDEVAWKTKQRMGISGCFRLRNESEFMEASILSHLKWLNEVVLAVQPSEDDTLRIAENLASKHSKIKVFKYPVASHFIDHPDFATDSPNSIYSFVYFSNWALSKCNYAWIAKTEGDVICLSTFAEIAESIKNEPEITRYYGRYILNVAGPNCDKISLQKPRNHGLDEAVFNNNPDLYHFEHGGKWEVINAHHVKYNGFSALHMKRCKKRYSQGIRGEDWIPFNRKNVAKALSIYNSSVDRYKGPDNPLGPECLFETEYSSR</sequence>
<dbReference type="AlphaFoldDB" id="A0A0G0P8U7"/>
<accession>A0A0G0P8U7</accession>
<dbReference type="STRING" id="1618573.UT19_C0001G0106"/>
<dbReference type="InterPro" id="IPR029044">
    <property type="entry name" value="Nucleotide-diphossugar_trans"/>
</dbReference>
<dbReference type="Proteomes" id="UP000034932">
    <property type="component" value="Unassembled WGS sequence"/>
</dbReference>
<dbReference type="Gene3D" id="3.90.550.10">
    <property type="entry name" value="Spore Coat Polysaccharide Biosynthesis Protein SpsA, Chain A"/>
    <property type="match status" value="1"/>
</dbReference>
<evidence type="ECO:0000313" key="2">
    <source>
        <dbReference type="Proteomes" id="UP000034932"/>
    </source>
</evidence>
<proteinExistence type="predicted"/>
<reference evidence="1 2" key="1">
    <citation type="journal article" date="2015" name="Nature">
        <title>rRNA introns, odd ribosomes, and small enigmatic genomes across a large radiation of phyla.</title>
        <authorList>
            <person name="Brown C.T."/>
            <person name="Hug L.A."/>
            <person name="Thomas B.C."/>
            <person name="Sharon I."/>
            <person name="Castelle C.J."/>
            <person name="Singh A."/>
            <person name="Wilkins M.J."/>
            <person name="Williams K.H."/>
            <person name="Banfield J.F."/>
        </authorList>
    </citation>
    <scope>NUCLEOTIDE SEQUENCE [LARGE SCALE GENOMIC DNA]</scope>
</reference>
<dbReference type="EMBL" id="LBVW01000001">
    <property type="protein sequence ID" value="KKQ94569.1"/>
    <property type="molecule type" value="Genomic_DNA"/>
</dbReference>
<comment type="caution">
    <text evidence="1">The sequence shown here is derived from an EMBL/GenBank/DDBJ whole genome shotgun (WGS) entry which is preliminary data.</text>
</comment>
<name>A0A0G0P8U7_9BACT</name>
<protein>
    <recommendedName>
        <fullName evidence="3">Glycosyl transferase family 2</fullName>
    </recommendedName>
</protein>
<evidence type="ECO:0000313" key="1">
    <source>
        <dbReference type="EMBL" id="KKQ94569.1"/>
    </source>
</evidence>
<gene>
    <name evidence="1" type="ORF">UT19_C0001G0106</name>
</gene>